<evidence type="ECO:0000313" key="1">
    <source>
        <dbReference type="EMBL" id="EEI81972.1"/>
    </source>
</evidence>
<protein>
    <submittedName>
        <fullName evidence="1">Uncharacterized protein</fullName>
    </submittedName>
</protein>
<reference evidence="1 2" key="1">
    <citation type="submission" date="2009-01" db="EMBL/GenBank/DDBJ databases">
        <authorList>
            <person name="Qin X."/>
            <person name="Bachman B."/>
            <person name="Battles P."/>
            <person name="Bell A."/>
            <person name="Bess C."/>
            <person name="Bickham C."/>
            <person name="Chaboub L."/>
            <person name="Chen D."/>
            <person name="Coyle M."/>
            <person name="Deiros D.R."/>
            <person name="Dinh H."/>
            <person name="Forbes L."/>
            <person name="Fowler G."/>
            <person name="Francisco L."/>
            <person name="Fu Q."/>
            <person name="Gubbala S."/>
            <person name="Hale W."/>
            <person name="Han Y."/>
            <person name="Hemphill L."/>
            <person name="Highlander S.K."/>
            <person name="Hirani K."/>
            <person name="Hogues M."/>
            <person name="Jackson L."/>
            <person name="Jakkamsetti A."/>
            <person name="Javaid M."/>
            <person name="Jiang H."/>
            <person name="Korchina V."/>
            <person name="Kovar C."/>
            <person name="Lara F."/>
            <person name="Lee S."/>
            <person name="Mata R."/>
            <person name="Mathew T."/>
            <person name="Moen C."/>
            <person name="Morales K."/>
            <person name="Munidasa M."/>
            <person name="Nazareth L."/>
            <person name="Ngo R."/>
            <person name="Nguyen L."/>
            <person name="Okwuonu G."/>
            <person name="Ongeri F."/>
            <person name="Patil S."/>
            <person name="Petrosino J."/>
            <person name="Pham C."/>
            <person name="Pham P."/>
            <person name="Pu L.-L."/>
            <person name="Puazo M."/>
            <person name="Raj R."/>
            <person name="Reid J."/>
            <person name="Rouhana J."/>
            <person name="Saada N."/>
            <person name="Shang Y."/>
            <person name="Simmons D."/>
            <person name="Thornton R."/>
            <person name="Warren J."/>
            <person name="Weissenberger G."/>
            <person name="Zhang J."/>
            <person name="Zhang L."/>
            <person name="Zhou C."/>
            <person name="Zhu D."/>
            <person name="Muzny D."/>
            <person name="Worley K."/>
            <person name="Gibbs R."/>
        </authorList>
    </citation>
    <scope>NUCLEOTIDE SEQUENCE [LARGE SCALE GENOMIC DNA]</scope>
    <source>
        <strain evidence="1 2">ATCC 35098</strain>
    </source>
</reference>
<gene>
    <name evidence="1" type="ORF">HMPREF0077_2017</name>
</gene>
<sequence>MICAAVNPTEGLAKDNYQDNLVKVASIDVSSYPKLDNKTIIEANRRQARNRR</sequence>
<dbReference type="HOGENOM" id="CLU_3076172_0_0_9"/>
<comment type="caution">
    <text evidence="1">The sequence shown here is derived from an EMBL/GenBank/DDBJ whole genome shotgun (WGS) entry which is preliminary data.</text>
</comment>
<dbReference type="Proteomes" id="UP000003744">
    <property type="component" value="Unassembled WGS sequence"/>
</dbReference>
<proteinExistence type="predicted"/>
<dbReference type="AlphaFoldDB" id="C2CKK7"/>
<organism evidence="1 2">
    <name type="scientific">Anaerococcus tetradius ATCC 35098</name>
    <dbReference type="NCBI Taxonomy" id="525255"/>
    <lineage>
        <taxon>Bacteria</taxon>
        <taxon>Bacillati</taxon>
        <taxon>Bacillota</taxon>
        <taxon>Tissierellia</taxon>
        <taxon>Tissierellales</taxon>
        <taxon>Peptoniphilaceae</taxon>
        <taxon>Anaerococcus</taxon>
    </lineage>
</organism>
<accession>C2CKK7</accession>
<name>C2CKK7_9FIRM</name>
<evidence type="ECO:0000313" key="2">
    <source>
        <dbReference type="Proteomes" id="UP000003744"/>
    </source>
</evidence>
<dbReference type="EMBL" id="ACGC01000119">
    <property type="protein sequence ID" value="EEI81972.1"/>
    <property type="molecule type" value="Genomic_DNA"/>
</dbReference>